<dbReference type="EMBL" id="JAYWIO010000004">
    <property type="protein sequence ID" value="KAK7266384.1"/>
    <property type="molecule type" value="Genomic_DNA"/>
</dbReference>
<evidence type="ECO:0000313" key="2">
    <source>
        <dbReference type="EMBL" id="KAK7266384.1"/>
    </source>
</evidence>
<sequence>MLLAARTTKEASSFELRTAEKDSDGATCEKENDDTEGEWGRVAATVVAGMPKKRGRPPKSPLSSSKTNINEPTIETITPSKNGMSHLDEDDLEDIENLSPKQAA</sequence>
<evidence type="ECO:0000256" key="1">
    <source>
        <dbReference type="SAM" id="MobiDB-lite"/>
    </source>
</evidence>
<reference evidence="2 3" key="1">
    <citation type="submission" date="2024-01" db="EMBL/GenBank/DDBJ databases">
        <title>The genomes of 5 underutilized Papilionoideae crops provide insights into root nodulation and disease resistanc.</title>
        <authorList>
            <person name="Yuan L."/>
        </authorList>
    </citation>
    <scope>NUCLEOTIDE SEQUENCE [LARGE SCALE GENOMIC DNA]</scope>
    <source>
        <strain evidence="2">ZHUSHIDOU_FW_LH</strain>
        <tissue evidence="2">Leaf</tissue>
    </source>
</reference>
<feature type="compositionally biased region" description="Basic and acidic residues" evidence="1">
    <location>
        <begin position="17"/>
        <end position="30"/>
    </location>
</feature>
<proteinExistence type="predicted"/>
<gene>
    <name evidence="2" type="ORF">RIF29_19028</name>
</gene>
<dbReference type="AlphaFoldDB" id="A0AAN9EYR7"/>
<protein>
    <submittedName>
        <fullName evidence="2">Uncharacterized protein</fullName>
    </submittedName>
</protein>
<comment type="caution">
    <text evidence="2">The sequence shown here is derived from an EMBL/GenBank/DDBJ whole genome shotgun (WGS) entry which is preliminary data.</text>
</comment>
<feature type="region of interest" description="Disordered" evidence="1">
    <location>
        <begin position="1"/>
        <end position="104"/>
    </location>
</feature>
<organism evidence="2 3">
    <name type="scientific">Crotalaria pallida</name>
    <name type="common">Smooth rattlebox</name>
    <name type="synonym">Crotalaria striata</name>
    <dbReference type="NCBI Taxonomy" id="3830"/>
    <lineage>
        <taxon>Eukaryota</taxon>
        <taxon>Viridiplantae</taxon>
        <taxon>Streptophyta</taxon>
        <taxon>Embryophyta</taxon>
        <taxon>Tracheophyta</taxon>
        <taxon>Spermatophyta</taxon>
        <taxon>Magnoliopsida</taxon>
        <taxon>eudicotyledons</taxon>
        <taxon>Gunneridae</taxon>
        <taxon>Pentapetalae</taxon>
        <taxon>rosids</taxon>
        <taxon>fabids</taxon>
        <taxon>Fabales</taxon>
        <taxon>Fabaceae</taxon>
        <taxon>Papilionoideae</taxon>
        <taxon>50 kb inversion clade</taxon>
        <taxon>genistoids sensu lato</taxon>
        <taxon>core genistoids</taxon>
        <taxon>Crotalarieae</taxon>
        <taxon>Crotalaria</taxon>
    </lineage>
</organism>
<keyword evidence="3" id="KW-1185">Reference proteome</keyword>
<dbReference type="Proteomes" id="UP001372338">
    <property type="component" value="Unassembled WGS sequence"/>
</dbReference>
<accession>A0AAN9EYR7</accession>
<feature type="compositionally biased region" description="Low complexity" evidence="1">
    <location>
        <begin position="67"/>
        <end position="79"/>
    </location>
</feature>
<name>A0AAN9EYR7_CROPI</name>
<evidence type="ECO:0000313" key="3">
    <source>
        <dbReference type="Proteomes" id="UP001372338"/>
    </source>
</evidence>